<proteinExistence type="predicted"/>
<dbReference type="EMBL" id="CWOW01000014">
    <property type="protein sequence ID" value="CSA87623.1"/>
    <property type="molecule type" value="Genomic_DNA"/>
</dbReference>
<keyword evidence="1" id="KW-0812">Transmembrane</keyword>
<keyword evidence="1" id="KW-1133">Transmembrane helix</keyword>
<feature type="transmembrane region" description="Helical" evidence="1">
    <location>
        <begin position="38"/>
        <end position="63"/>
    </location>
</feature>
<protein>
    <submittedName>
        <fullName evidence="2">Uncharacterized protein</fullName>
    </submittedName>
</protein>
<dbReference type="AlphaFoldDB" id="A0A655R4R5"/>
<reference evidence="2 3" key="1">
    <citation type="submission" date="2015-07" db="EMBL/GenBank/DDBJ databases">
        <authorList>
            <consortium name="Pathogen Informatics"/>
        </authorList>
    </citation>
    <scope>NUCLEOTIDE SEQUENCE [LARGE SCALE GENOMIC DNA]</scope>
    <source>
        <strain evidence="2 3">A51</strain>
    </source>
</reference>
<gene>
    <name evidence="2" type="ORF">ERS013165_02645</name>
</gene>
<evidence type="ECO:0000313" key="3">
    <source>
        <dbReference type="Proteomes" id="UP000044806"/>
    </source>
</evidence>
<accession>A0A655R4R5</accession>
<keyword evidence="1" id="KW-0472">Membrane</keyword>
<sequence>MSASIFAELYSTDPTEACIPIFKVVAALTEAAALKVSIAIVILLMVFIFFPLFFPVTPCLTIFKKNFYFV</sequence>
<evidence type="ECO:0000313" key="2">
    <source>
        <dbReference type="EMBL" id="CSA87623.1"/>
    </source>
</evidence>
<dbReference type="Proteomes" id="UP000044806">
    <property type="component" value="Unassembled WGS sequence"/>
</dbReference>
<evidence type="ECO:0000256" key="1">
    <source>
        <dbReference type="SAM" id="Phobius"/>
    </source>
</evidence>
<organism evidence="2 3">
    <name type="scientific">Vibrio cholerae</name>
    <dbReference type="NCBI Taxonomy" id="666"/>
    <lineage>
        <taxon>Bacteria</taxon>
        <taxon>Pseudomonadati</taxon>
        <taxon>Pseudomonadota</taxon>
        <taxon>Gammaproteobacteria</taxon>
        <taxon>Vibrionales</taxon>
        <taxon>Vibrionaceae</taxon>
        <taxon>Vibrio</taxon>
    </lineage>
</organism>
<name>A0A655R4R5_VIBCL</name>